<comment type="caution">
    <text evidence="1">The sequence shown here is derived from an EMBL/GenBank/DDBJ whole genome shotgun (WGS) entry which is preliminary data.</text>
</comment>
<proteinExistence type="predicted"/>
<protein>
    <submittedName>
        <fullName evidence="1">Uncharacterized protein</fullName>
    </submittedName>
</protein>
<dbReference type="Proteomes" id="UP001055811">
    <property type="component" value="Linkage Group LG05"/>
</dbReference>
<dbReference type="EMBL" id="CM042013">
    <property type="protein sequence ID" value="KAI3740740.1"/>
    <property type="molecule type" value="Genomic_DNA"/>
</dbReference>
<organism evidence="1 2">
    <name type="scientific">Cichorium intybus</name>
    <name type="common">Chicory</name>
    <dbReference type="NCBI Taxonomy" id="13427"/>
    <lineage>
        <taxon>Eukaryota</taxon>
        <taxon>Viridiplantae</taxon>
        <taxon>Streptophyta</taxon>
        <taxon>Embryophyta</taxon>
        <taxon>Tracheophyta</taxon>
        <taxon>Spermatophyta</taxon>
        <taxon>Magnoliopsida</taxon>
        <taxon>eudicotyledons</taxon>
        <taxon>Gunneridae</taxon>
        <taxon>Pentapetalae</taxon>
        <taxon>asterids</taxon>
        <taxon>campanulids</taxon>
        <taxon>Asterales</taxon>
        <taxon>Asteraceae</taxon>
        <taxon>Cichorioideae</taxon>
        <taxon>Cichorieae</taxon>
        <taxon>Cichoriinae</taxon>
        <taxon>Cichorium</taxon>
    </lineage>
</organism>
<evidence type="ECO:0000313" key="1">
    <source>
        <dbReference type="EMBL" id="KAI3740740.1"/>
    </source>
</evidence>
<keyword evidence="2" id="KW-1185">Reference proteome</keyword>
<gene>
    <name evidence="1" type="ORF">L2E82_31212</name>
</gene>
<name>A0ACB9D2M0_CICIN</name>
<evidence type="ECO:0000313" key="2">
    <source>
        <dbReference type="Proteomes" id="UP001055811"/>
    </source>
</evidence>
<reference evidence="1 2" key="2">
    <citation type="journal article" date="2022" name="Mol. Ecol. Resour.">
        <title>The genomes of chicory, endive, great burdock and yacon provide insights into Asteraceae paleo-polyploidization history and plant inulin production.</title>
        <authorList>
            <person name="Fan W."/>
            <person name="Wang S."/>
            <person name="Wang H."/>
            <person name="Wang A."/>
            <person name="Jiang F."/>
            <person name="Liu H."/>
            <person name="Zhao H."/>
            <person name="Xu D."/>
            <person name="Zhang Y."/>
        </authorList>
    </citation>
    <scope>NUCLEOTIDE SEQUENCE [LARGE SCALE GENOMIC DNA]</scope>
    <source>
        <strain evidence="2">cv. Punajuju</strain>
        <tissue evidence="1">Leaves</tissue>
    </source>
</reference>
<sequence length="190" mass="22526">MLGTLEATLARFSVFMDINDDMKDEILLLTRYLIDYFRRFGFVIAADDFVKEANINEEQPLDGSFMEYTELYQKVKHNLDYWTFFWYIKVKAFKQHTFEGKALPITTPNQQPLRVQSYTTASRMHFSPQQSGQDNVHVMHSKEGALLLLHRGIIHRPRKFLYQMLRRIVYDYFGKCGRVRQTDAILVKEL</sequence>
<reference evidence="2" key="1">
    <citation type="journal article" date="2022" name="Mol. Ecol. Resour.">
        <title>The genomes of chicory, endive, great burdock and yacon provide insights into Asteraceae palaeo-polyploidization history and plant inulin production.</title>
        <authorList>
            <person name="Fan W."/>
            <person name="Wang S."/>
            <person name="Wang H."/>
            <person name="Wang A."/>
            <person name="Jiang F."/>
            <person name="Liu H."/>
            <person name="Zhao H."/>
            <person name="Xu D."/>
            <person name="Zhang Y."/>
        </authorList>
    </citation>
    <scope>NUCLEOTIDE SEQUENCE [LARGE SCALE GENOMIC DNA]</scope>
    <source>
        <strain evidence="2">cv. Punajuju</strain>
    </source>
</reference>
<accession>A0ACB9D2M0</accession>